<evidence type="ECO:0000313" key="2">
    <source>
        <dbReference type="Proteomes" id="UP000214646"/>
    </source>
</evidence>
<accession>A0A225EBV2</accession>
<evidence type="ECO:0000313" key="1">
    <source>
        <dbReference type="EMBL" id="OWK45837.1"/>
    </source>
</evidence>
<proteinExistence type="predicted"/>
<sequence length="144" mass="15862">MERVVAYYAGDFPEREREYVATLRLLVEHPAAAAVAAGLEAVPFNCFGFGLFPPGRVGDPDSPCLSLWYDDPHPLYWVQVRQRWDRNILTCYQPACPEEAWEAAAAGVPRLLAEAARSSDSGIRVPADCLGQIGPITNFAGKPW</sequence>
<gene>
    <name evidence="1" type="ORF">FRUB_02168</name>
</gene>
<dbReference type="AlphaFoldDB" id="A0A225EBV2"/>
<protein>
    <submittedName>
        <fullName evidence="1">Uncharacterized protein</fullName>
    </submittedName>
</protein>
<dbReference type="Proteomes" id="UP000214646">
    <property type="component" value="Unassembled WGS sequence"/>
</dbReference>
<organism evidence="1 2">
    <name type="scientific">Fimbriiglobus ruber</name>
    <dbReference type="NCBI Taxonomy" id="1908690"/>
    <lineage>
        <taxon>Bacteria</taxon>
        <taxon>Pseudomonadati</taxon>
        <taxon>Planctomycetota</taxon>
        <taxon>Planctomycetia</taxon>
        <taxon>Gemmatales</taxon>
        <taxon>Gemmataceae</taxon>
        <taxon>Fimbriiglobus</taxon>
    </lineage>
</organism>
<name>A0A225EBV2_9BACT</name>
<dbReference type="EMBL" id="NIDE01000002">
    <property type="protein sequence ID" value="OWK45837.1"/>
    <property type="molecule type" value="Genomic_DNA"/>
</dbReference>
<keyword evidence="2" id="KW-1185">Reference proteome</keyword>
<reference evidence="2" key="1">
    <citation type="submission" date="2017-06" db="EMBL/GenBank/DDBJ databases">
        <title>Genome analysis of Fimbriiglobus ruber SP5, the first member of the order Planctomycetales with confirmed chitinolytic capability.</title>
        <authorList>
            <person name="Ravin N.V."/>
            <person name="Rakitin A.L."/>
            <person name="Ivanova A.A."/>
            <person name="Beletsky A.V."/>
            <person name="Kulichevskaya I.S."/>
            <person name="Mardanov A.V."/>
            <person name="Dedysh S.N."/>
        </authorList>
    </citation>
    <scope>NUCLEOTIDE SEQUENCE [LARGE SCALE GENOMIC DNA]</scope>
    <source>
        <strain evidence="2">SP5</strain>
    </source>
</reference>
<comment type="caution">
    <text evidence="1">The sequence shown here is derived from an EMBL/GenBank/DDBJ whole genome shotgun (WGS) entry which is preliminary data.</text>
</comment>